<dbReference type="PANTHER" id="PTHR22791">
    <property type="entry name" value="RING-TYPE DOMAIN-CONTAINING PROTEIN"/>
    <property type="match status" value="1"/>
</dbReference>
<evidence type="ECO:0000256" key="3">
    <source>
        <dbReference type="ARBA" id="ARBA00022833"/>
    </source>
</evidence>
<evidence type="ECO:0000259" key="6">
    <source>
        <dbReference type="PROSITE" id="PS50089"/>
    </source>
</evidence>
<keyword evidence="5" id="KW-1133">Transmembrane helix</keyword>
<keyword evidence="2 4" id="KW-0863">Zinc-finger</keyword>
<dbReference type="SMART" id="SM00184">
    <property type="entry name" value="RING"/>
    <property type="match status" value="1"/>
</dbReference>
<keyword evidence="3" id="KW-0862">Zinc</keyword>
<keyword evidence="1" id="KW-0479">Metal-binding</keyword>
<protein>
    <submittedName>
        <fullName evidence="7">E3 ubiquitin-protein ligase RNF183</fullName>
    </submittedName>
</protein>
<dbReference type="InterPro" id="IPR001841">
    <property type="entry name" value="Znf_RING"/>
</dbReference>
<reference evidence="7" key="1">
    <citation type="submission" date="2022-12" db="EMBL/GenBank/DDBJ databases">
        <authorList>
            <person name="Alioto T."/>
            <person name="Alioto T."/>
            <person name="Gomez Garrido J."/>
        </authorList>
    </citation>
    <scope>NUCLEOTIDE SEQUENCE</scope>
</reference>
<dbReference type="InterPro" id="IPR013083">
    <property type="entry name" value="Znf_RING/FYVE/PHD"/>
</dbReference>
<dbReference type="InterPro" id="IPR051435">
    <property type="entry name" value="RING_finger_E3_ubiq-ligases"/>
</dbReference>
<evidence type="ECO:0000256" key="4">
    <source>
        <dbReference type="PROSITE-ProRule" id="PRU00175"/>
    </source>
</evidence>
<dbReference type="PANTHER" id="PTHR22791:SF7">
    <property type="entry name" value="E3 UBIQUITIN-PROTEIN LIGASE RNF183"/>
    <property type="match status" value="1"/>
</dbReference>
<keyword evidence="5" id="KW-0472">Membrane</keyword>
<gene>
    <name evidence="7" type="ORF">PODLI_1B028085</name>
</gene>
<dbReference type="Proteomes" id="UP001178461">
    <property type="component" value="Chromosome Z"/>
</dbReference>
<dbReference type="Gene3D" id="3.30.40.10">
    <property type="entry name" value="Zinc/RING finger domain, C3HC4 (zinc finger)"/>
    <property type="match status" value="1"/>
</dbReference>
<organism evidence="7 8">
    <name type="scientific">Podarcis lilfordi</name>
    <name type="common">Lilford's wall lizard</name>
    <dbReference type="NCBI Taxonomy" id="74358"/>
    <lineage>
        <taxon>Eukaryota</taxon>
        <taxon>Metazoa</taxon>
        <taxon>Chordata</taxon>
        <taxon>Craniata</taxon>
        <taxon>Vertebrata</taxon>
        <taxon>Euteleostomi</taxon>
        <taxon>Lepidosauria</taxon>
        <taxon>Squamata</taxon>
        <taxon>Bifurcata</taxon>
        <taxon>Unidentata</taxon>
        <taxon>Episquamata</taxon>
        <taxon>Laterata</taxon>
        <taxon>Lacertibaenia</taxon>
        <taxon>Lacertidae</taxon>
        <taxon>Podarcis</taxon>
    </lineage>
</organism>
<evidence type="ECO:0000313" key="8">
    <source>
        <dbReference type="Proteomes" id="UP001178461"/>
    </source>
</evidence>
<name>A0AA35PMB2_9SAUR</name>
<proteinExistence type="predicted"/>
<feature type="transmembrane region" description="Helical" evidence="5">
    <location>
        <begin position="59"/>
        <end position="81"/>
    </location>
</feature>
<dbReference type="PROSITE" id="PS50089">
    <property type="entry name" value="ZF_RING_2"/>
    <property type="match status" value="1"/>
</dbReference>
<evidence type="ECO:0000256" key="1">
    <source>
        <dbReference type="ARBA" id="ARBA00022723"/>
    </source>
</evidence>
<evidence type="ECO:0000313" key="7">
    <source>
        <dbReference type="EMBL" id="CAI5794216.1"/>
    </source>
</evidence>
<keyword evidence="5" id="KW-0812">Transmembrane</keyword>
<dbReference type="GO" id="GO:0061630">
    <property type="term" value="F:ubiquitin protein ligase activity"/>
    <property type="evidence" value="ECO:0007669"/>
    <property type="project" value="TreeGrafter"/>
</dbReference>
<keyword evidence="8" id="KW-1185">Reference proteome</keyword>
<accession>A0AA35PMB2</accession>
<dbReference type="InterPro" id="IPR017907">
    <property type="entry name" value="Znf_RING_CS"/>
</dbReference>
<evidence type="ECO:0000256" key="2">
    <source>
        <dbReference type="ARBA" id="ARBA00022771"/>
    </source>
</evidence>
<feature type="transmembrane region" description="Helical" evidence="5">
    <location>
        <begin position="464"/>
        <end position="485"/>
    </location>
</feature>
<dbReference type="EMBL" id="OX395140">
    <property type="protein sequence ID" value="CAI5794216.1"/>
    <property type="molecule type" value="Genomic_DNA"/>
</dbReference>
<dbReference type="CDD" id="cd16556">
    <property type="entry name" value="RING-HC_RNF183-like"/>
    <property type="match status" value="1"/>
</dbReference>
<dbReference type="SUPFAM" id="SSF57850">
    <property type="entry name" value="RING/U-box"/>
    <property type="match status" value="1"/>
</dbReference>
<dbReference type="GO" id="GO:0008270">
    <property type="term" value="F:zinc ion binding"/>
    <property type="evidence" value="ECO:0007669"/>
    <property type="project" value="UniProtKB-KW"/>
</dbReference>
<dbReference type="Pfam" id="PF14634">
    <property type="entry name" value="zf-RING_5"/>
    <property type="match status" value="1"/>
</dbReference>
<dbReference type="GO" id="GO:0016567">
    <property type="term" value="P:protein ubiquitination"/>
    <property type="evidence" value="ECO:0007669"/>
    <property type="project" value="TreeGrafter"/>
</dbReference>
<sequence>MQGMWKDVDDEETYLFDCRNFPEEPCCEPWKRAEMEARERSAPSASTETPAPDLQDSDFLPSVSLAAFLALVFVFVSMILLHHGNSHLSLDDYRAASPTKNQLPKSRLGLLRLLFPNQPETTWQILQQYICGQLGGTNPDKPWVLVTAGLGDARSTLLCLTKATLSLLTEESAVKLRYLEQSSVWLPWRGVLENGTCDISAAEIYVGQSLVPYGIMVSTRSYVDGKRLATKINLAVLLNGIKRAREEFLLQVFTPRLVSDILNTVLFADRAVDKLVASNGSFLVLLVAKKAVLLTGLPMAEKEVQGLEAECPICWNPYDNTFRTPKVLQCQHSFCIECLAHLSLVSLAQNRLQCPLCRHPTVLPSDQPVTELPTNEAILRLLRLEPNHIILEGRQLCLKEQRKSRYFLRQPRVYTLDLGPVTDPSIDSYREQSRPASTTTATTTLPNHRRSPMWACACNPQLRIFTYLMAVILSVTLLLIFSIFWTRQFFWGWG</sequence>
<dbReference type="AlphaFoldDB" id="A0AA35PMB2"/>
<dbReference type="PROSITE" id="PS00518">
    <property type="entry name" value="ZF_RING_1"/>
    <property type="match status" value="1"/>
</dbReference>
<feature type="domain" description="RING-type" evidence="6">
    <location>
        <begin position="311"/>
        <end position="358"/>
    </location>
</feature>
<evidence type="ECO:0000256" key="5">
    <source>
        <dbReference type="SAM" id="Phobius"/>
    </source>
</evidence>